<gene>
    <name evidence="1" type="ORF">O1611_g6282</name>
</gene>
<proteinExistence type="predicted"/>
<protein>
    <submittedName>
        <fullName evidence="1">Uncharacterized protein</fullName>
    </submittedName>
</protein>
<evidence type="ECO:0000313" key="1">
    <source>
        <dbReference type="EMBL" id="KAJ8127353.1"/>
    </source>
</evidence>
<dbReference type="Proteomes" id="UP001153332">
    <property type="component" value="Unassembled WGS sequence"/>
</dbReference>
<reference evidence="1" key="1">
    <citation type="submission" date="2022-12" db="EMBL/GenBank/DDBJ databases">
        <title>Genome Sequence of Lasiodiplodia mahajangana.</title>
        <authorList>
            <person name="Buettner E."/>
        </authorList>
    </citation>
    <scope>NUCLEOTIDE SEQUENCE</scope>
    <source>
        <strain evidence="1">VT137</strain>
    </source>
</reference>
<comment type="caution">
    <text evidence="1">The sequence shown here is derived from an EMBL/GenBank/DDBJ whole genome shotgun (WGS) entry which is preliminary data.</text>
</comment>
<sequence>MAEPTSRYTNPEGGWSSPEGPEVFDSDMNSYESSDIERMGSSSPSIEGLPAPNTTQGSLELSITGLQKLLQFQLEQGGVLPRNWNERASGTGSLDDTATGLRLPHPCLFKKLGESVAKANLLQRWIKSESKDCFCLQISDDLYNPFFVNSVAALLAAPPSSIRIATAIVGHNLETWQHASVEHLLMLLCFQLLSDADPNWDYSELLGDIKDAFSGANSVWRESLLWVLLRALVTSGENKHRVLALSVPSKLATLSALGPTIERLLELAGATERNLQILFFFQTGSGLNLETPYRMSIDTVESATKESLHAEISSWQLATIHTRKSLRFLEERLLHAFSETLYWPLAIFSALLALQYRPWVLKYQATHYRHHEHFELFPSAIDGGGAS</sequence>
<evidence type="ECO:0000313" key="2">
    <source>
        <dbReference type="Proteomes" id="UP001153332"/>
    </source>
</evidence>
<name>A0ACC2JIJ2_9PEZI</name>
<accession>A0ACC2JIJ2</accession>
<dbReference type="EMBL" id="JAPUUL010001459">
    <property type="protein sequence ID" value="KAJ8127353.1"/>
    <property type="molecule type" value="Genomic_DNA"/>
</dbReference>
<keyword evidence="2" id="KW-1185">Reference proteome</keyword>
<organism evidence="1 2">
    <name type="scientific">Lasiodiplodia mahajangana</name>
    <dbReference type="NCBI Taxonomy" id="1108764"/>
    <lineage>
        <taxon>Eukaryota</taxon>
        <taxon>Fungi</taxon>
        <taxon>Dikarya</taxon>
        <taxon>Ascomycota</taxon>
        <taxon>Pezizomycotina</taxon>
        <taxon>Dothideomycetes</taxon>
        <taxon>Dothideomycetes incertae sedis</taxon>
        <taxon>Botryosphaeriales</taxon>
        <taxon>Botryosphaeriaceae</taxon>
        <taxon>Lasiodiplodia</taxon>
    </lineage>
</organism>